<proteinExistence type="predicted"/>
<organism evidence="1 2">
    <name type="scientific">Rhodococcus chondri</name>
    <dbReference type="NCBI Taxonomy" id="3065941"/>
    <lineage>
        <taxon>Bacteria</taxon>
        <taxon>Bacillati</taxon>
        <taxon>Actinomycetota</taxon>
        <taxon>Actinomycetes</taxon>
        <taxon>Mycobacteriales</taxon>
        <taxon>Nocardiaceae</taxon>
        <taxon>Rhodococcus</taxon>
    </lineage>
</organism>
<sequence length="125" mass="13714">MTHVADKVTRFSSELVEAAATEGERENRSARQQLEHWARVGREVSDQRRVARRRVEAALAGRVPLRELSPEEGVVFNAEIAAALDESLATGNHIADRAAQGRATIALDEQGRVVKHLPDGTQIVL</sequence>
<dbReference type="InterPro" id="IPR021831">
    <property type="entry name" value="ParD-like"/>
</dbReference>
<dbReference type="Proteomes" id="UP001331936">
    <property type="component" value="Unassembled WGS sequence"/>
</dbReference>
<name>A0ABU7JZZ8_9NOCA</name>
<dbReference type="Pfam" id="PF11903">
    <property type="entry name" value="ParD_like"/>
    <property type="match status" value="1"/>
</dbReference>
<evidence type="ECO:0000313" key="1">
    <source>
        <dbReference type="EMBL" id="MEE2035484.1"/>
    </source>
</evidence>
<evidence type="ECO:0008006" key="3">
    <source>
        <dbReference type="Google" id="ProtNLM"/>
    </source>
</evidence>
<reference evidence="1 2" key="1">
    <citation type="submission" date="2023-08" db="EMBL/GenBank/DDBJ databases">
        <authorList>
            <person name="Girao M."/>
            <person name="Carvalho M.F."/>
        </authorList>
    </citation>
    <scope>NUCLEOTIDE SEQUENCE [LARGE SCALE GENOMIC DNA]</scope>
    <source>
        <strain evidence="1 2">CC-R104</strain>
    </source>
</reference>
<comment type="caution">
    <text evidence="1">The sequence shown here is derived from an EMBL/GenBank/DDBJ whole genome shotgun (WGS) entry which is preliminary data.</text>
</comment>
<protein>
    <recommendedName>
        <fullName evidence="3">ParD-like antitoxin of type II toxin-antitoxin system</fullName>
    </recommendedName>
</protein>
<keyword evidence="2" id="KW-1185">Reference proteome</keyword>
<accession>A0ABU7JZZ8</accession>
<dbReference type="RefSeq" id="WP_330154788.1">
    <property type="nucleotide sequence ID" value="NZ_JAUZMZ010000332.1"/>
</dbReference>
<dbReference type="EMBL" id="JAUZMZ010000332">
    <property type="protein sequence ID" value="MEE2035484.1"/>
    <property type="molecule type" value="Genomic_DNA"/>
</dbReference>
<evidence type="ECO:0000313" key="2">
    <source>
        <dbReference type="Proteomes" id="UP001331936"/>
    </source>
</evidence>
<gene>
    <name evidence="1" type="ORF">Q8814_25840</name>
</gene>